<dbReference type="OrthoDB" id="2194974at2759"/>
<dbReference type="Gene3D" id="3.60.15.10">
    <property type="entry name" value="Ribonuclease Z/Hydroxyacylglutathione hydrolase-like"/>
    <property type="match status" value="1"/>
</dbReference>
<dbReference type="SUPFAM" id="SSF56281">
    <property type="entry name" value="Metallo-hydrolase/oxidoreductase"/>
    <property type="match status" value="1"/>
</dbReference>
<organism evidence="1 2">
    <name type="scientific">Pseudoloma neurophilia</name>
    <dbReference type="NCBI Taxonomy" id="146866"/>
    <lineage>
        <taxon>Eukaryota</taxon>
        <taxon>Fungi</taxon>
        <taxon>Fungi incertae sedis</taxon>
        <taxon>Microsporidia</taxon>
        <taxon>Pseudoloma</taxon>
    </lineage>
</organism>
<dbReference type="EMBL" id="LGUB01000006">
    <property type="protein sequence ID" value="KRH95103.1"/>
    <property type="molecule type" value="Genomic_DNA"/>
</dbReference>
<dbReference type="AlphaFoldDB" id="A0A0R0M6T7"/>
<dbReference type="Proteomes" id="UP000051530">
    <property type="component" value="Unassembled WGS sequence"/>
</dbReference>
<gene>
    <name evidence="1" type="ORF">M153_3100029775</name>
</gene>
<sequence>MFEVEKSEKNCAFRCWLQTKNLQFDCPADIADFQFKMGTKPIMVKPLKTTSKRIFISSENSLGIFFITHKVQIFITRPLFELLILKIKELQSYFVDYEEMPDENFRSIFDANIEKTKSMINFVSYGEEIYFSRLSIRVESSNTFIGWCNFIIEYNQKKICYISTFSTKNRISFKAKQENVDILAINSLLLPKSMTSFLKDNTKAPETSGIQQLDDLINNSGIKLIPVNFTSNLYEVLLHILAVHSKDQVYICAENVQKYIDLLNSFGKWLPDKFRIDIQDMIPKENKNLMFASSLVDLDFIHPNSVIFCSIEEYRTLLNSRNATTFYKDIFSKILESIDKQANIDMSDLDNSILKTDFAVQENLTQNSELISGKIDDLEKNIYNKFYSTDIAIRACNLLEEKVRTKFLIKCLFKSKFNNKALTIDHIVININDCDFPADHKIDFGLYLDLRSAINFYNPKSIVYQRHGILQEYNPINDKEKLQYPHTYILDVTNLHILHDLLFLQDASDENRVLKSDSVKTSQLLKDHFINIDDCYYFKNERKKVKINGQNVTIEKF</sequence>
<comment type="caution">
    <text evidence="1">The sequence shown here is derived from an EMBL/GenBank/DDBJ whole genome shotgun (WGS) entry which is preliminary data.</text>
</comment>
<proteinExistence type="predicted"/>
<dbReference type="VEuPathDB" id="MicrosporidiaDB:M153_3100029775"/>
<accession>A0A0R0M6T7</accession>
<name>A0A0R0M6T7_9MICR</name>
<dbReference type="InterPro" id="IPR031494">
    <property type="entry name" value="Beta_lactamase3"/>
</dbReference>
<protein>
    <submittedName>
        <fullName evidence="1">Uncharacterized protein</fullName>
    </submittedName>
</protein>
<evidence type="ECO:0000313" key="1">
    <source>
        <dbReference type="EMBL" id="KRH95103.1"/>
    </source>
</evidence>
<evidence type="ECO:0000313" key="2">
    <source>
        <dbReference type="Proteomes" id="UP000051530"/>
    </source>
</evidence>
<dbReference type="InterPro" id="IPR036866">
    <property type="entry name" value="RibonucZ/Hydroxyglut_hydro"/>
</dbReference>
<dbReference type="Pfam" id="PF17030">
    <property type="entry name" value="Beta_lactamase3"/>
    <property type="match status" value="1"/>
</dbReference>
<reference evidence="1 2" key="1">
    <citation type="submission" date="2015-07" db="EMBL/GenBank/DDBJ databases">
        <title>The genome of Pseudoloma neurophilia, a relevant intracellular parasite of the zebrafish.</title>
        <authorList>
            <person name="Ndikumana S."/>
            <person name="Pelin A."/>
            <person name="Sanders J."/>
            <person name="Corradi N."/>
        </authorList>
    </citation>
    <scope>NUCLEOTIDE SEQUENCE [LARGE SCALE GENOMIC DNA]</scope>
    <source>
        <strain evidence="1 2">MK1</strain>
    </source>
</reference>
<keyword evidence="2" id="KW-1185">Reference proteome</keyword>